<dbReference type="InterPro" id="IPR008979">
    <property type="entry name" value="Galactose-bd-like_sf"/>
</dbReference>
<dbReference type="Pfam" id="PF16353">
    <property type="entry name" value="LacZ_4"/>
    <property type="match status" value="1"/>
</dbReference>
<organism evidence="8 9">
    <name type="scientific">Pseudoalteromonas marina</name>
    <dbReference type="NCBI Taxonomy" id="267375"/>
    <lineage>
        <taxon>Bacteria</taxon>
        <taxon>Pseudomonadati</taxon>
        <taxon>Pseudomonadota</taxon>
        <taxon>Gammaproteobacteria</taxon>
        <taxon>Alteromonadales</taxon>
        <taxon>Pseudoalteromonadaceae</taxon>
        <taxon>Pseudoalteromonas</taxon>
    </lineage>
</organism>
<dbReference type="Gene3D" id="2.70.98.10">
    <property type="match status" value="1"/>
</dbReference>
<evidence type="ECO:0000256" key="5">
    <source>
        <dbReference type="ARBA" id="ARBA00023295"/>
    </source>
</evidence>
<dbReference type="RefSeq" id="WP_305471290.1">
    <property type="nucleotide sequence ID" value="NZ_JAUYVT010000002.1"/>
</dbReference>
<keyword evidence="4 8" id="KW-0378">Hydrolase</keyword>
<dbReference type="PRINTS" id="PR00132">
    <property type="entry name" value="GLHYDRLASE2"/>
</dbReference>
<dbReference type="SUPFAM" id="SSF49303">
    <property type="entry name" value="beta-Galactosidase/glucuronidase domain"/>
    <property type="match status" value="2"/>
</dbReference>
<evidence type="ECO:0000259" key="7">
    <source>
        <dbReference type="SMART" id="SM01038"/>
    </source>
</evidence>
<dbReference type="InterPro" id="IPR014718">
    <property type="entry name" value="GH-type_carb-bd"/>
</dbReference>
<dbReference type="Pfam" id="PF02837">
    <property type="entry name" value="Glyco_hydro_2_N"/>
    <property type="match status" value="1"/>
</dbReference>
<comment type="catalytic activity">
    <reaction evidence="1">
        <text>Hydrolysis of terminal non-reducing beta-D-galactose residues in beta-D-galactosides.</text>
        <dbReference type="EC" id="3.2.1.23"/>
    </reaction>
</comment>
<dbReference type="InterPro" id="IPR032312">
    <property type="entry name" value="LacZ_4"/>
</dbReference>
<feature type="domain" description="Beta galactosidase small chain/" evidence="7">
    <location>
        <begin position="774"/>
        <end position="1058"/>
    </location>
</feature>
<dbReference type="Gene3D" id="2.60.120.260">
    <property type="entry name" value="Galactose-binding domain-like"/>
    <property type="match status" value="1"/>
</dbReference>
<dbReference type="InterPro" id="IPR036156">
    <property type="entry name" value="Beta-gal/glucu_dom_sf"/>
</dbReference>
<accession>A0ABT9FAI2</accession>
<dbReference type="InterPro" id="IPR050347">
    <property type="entry name" value="Bact_Beta-galactosidase"/>
</dbReference>
<name>A0ABT9FAI2_9GAMM</name>
<evidence type="ECO:0000313" key="9">
    <source>
        <dbReference type="Proteomes" id="UP001177212"/>
    </source>
</evidence>
<dbReference type="InterPro" id="IPR006104">
    <property type="entry name" value="Glyco_hydro_2_N"/>
</dbReference>
<dbReference type="InterPro" id="IPR006102">
    <property type="entry name" value="Ig-like_GH2"/>
</dbReference>
<evidence type="ECO:0000256" key="1">
    <source>
        <dbReference type="ARBA" id="ARBA00001412"/>
    </source>
</evidence>
<dbReference type="PANTHER" id="PTHR46323">
    <property type="entry name" value="BETA-GALACTOSIDASE"/>
    <property type="match status" value="1"/>
</dbReference>
<comment type="similarity">
    <text evidence="2">Belongs to the glycosyl hydrolase 2 family.</text>
</comment>
<dbReference type="Proteomes" id="UP001177212">
    <property type="component" value="Unassembled WGS sequence"/>
</dbReference>
<comment type="caution">
    <text evidence="8">The sequence shown here is derived from an EMBL/GenBank/DDBJ whole genome shotgun (WGS) entry which is preliminary data.</text>
</comment>
<protein>
    <recommendedName>
        <fullName evidence="3">beta-galactosidase</fullName>
        <ecNumber evidence="3">3.2.1.23</ecNumber>
    </recommendedName>
    <alternativeName>
        <fullName evidence="6">Lactase</fullName>
    </alternativeName>
</protein>
<sequence length="1066" mass="121513">MRLKGYLKKLLCFGGLYLLITSLPSIAIEQQVAQAWQDPSIFRVNKLPPRAFYYPTANEQNAFTLEPWQLDSYKLLNGQWKFNWVDSPSRKPNGFEKVTFNDASWDEIAVPANWELNGYGSPFYHSHYCLIPNTEKIELPRYYNPVGSYRKIINIDESWNNKQILIHFGAVKSAFYIYVNGQQVGYSEDSKTAAEFDITPYVSKGENTLALQVYRYSTGSYFECQDMWRMSGIERDVYLYAAPKVRISDFEANTTLIDNYTNGELTLTTTVQNHTKQTQTNFDLLVSLLDANDKVMSTKTLSVPKIKKQQSTQVKTVFKVNDVLPWSAEIPNLYKLKIGLRNSNDKVVEWIGKSIGFRSSELKNGNILVNGKPVLFKGVNRHEHDPETGHVVSKESMEKDVALMKAFNINAIRMAHYPQDPYIYHLADKYGLYVMDEANIESHGMGAANQGKYDPSAHLVNKLSWQNAYIDRISNMYHRSKNNPSVVMRSLGNESGDGINLEASYDWLKRQAPGFPVVSEQAQLRRHTDVYGQMYAPIQSAIRYAKTMHDVSRPMILIEYEHAMGNSLGNLEEYWQAFEKYSQLQGGFIWDWVDQTFAMKNSKGELFWAYGGDLEPPFAVSAKSFAANGLVYADRTPYPYLWEVKQVQQNIDFELTSKTPYEINVINKQFFADLSDFTLSWQLMANGVEVEQGANLGINAKPQTSQRVSLPIKTKLKAGIEYFLNVQAVLKNAKNTLPMGHVVASEQLALTGFALTNNTKSASLKVKDSENSLAFSTKNAQFTFNKKTGLLNEINVFRKPLLANSVDQPVQPNFWRAPTDNDLPQKGYGDSFAVWQHAGSNTTLTSFSSKKVSSTQYKVETEHTLNNVESRYFTTYTINGNGVVDVDVYFYAAPHNSYSALPRLGMQFVVNENFKNVQWYGRGPHENYDDRKSSAFVGLYQSDVDSLRVPYVRPQENGHKTDVRYVTFYDDKGIGVKFSGDPLIGFNASFYDMHDYDKSTEQVNRRNMHPSDLTKAPYIFVNIDYKQRGVGGTDSWGSKPLYEYELPWLDYKYSYKIEAVKLNAKK</sequence>
<dbReference type="Pfam" id="PF02929">
    <property type="entry name" value="Bgal_small_N"/>
    <property type="match status" value="1"/>
</dbReference>
<evidence type="ECO:0000313" key="8">
    <source>
        <dbReference type="EMBL" id="MDP2563787.1"/>
    </source>
</evidence>
<dbReference type="PANTHER" id="PTHR46323:SF2">
    <property type="entry name" value="BETA-GALACTOSIDASE"/>
    <property type="match status" value="1"/>
</dbReference>
<dbReference type="EMBL" id="JAUYVT010000002">
    <property type="protein sequence ID" value="MDP2563787.1"/>
    <property type="molecule type" value="Genomic_DNA"/>
</dbReference>
<gene>
    <name evidence="8" type="ORF">Q8W34_04040</name>
</gene>
<evidence type="ECO:0000256" key="4">
    <source>
        <dbReference type="ARBA" id="ARBA00022801"/>
    </source>
</evidence>
<dbReference type="InterPro" id="IPR004199">
    <property type="entry name" value="B-gal_small/dom_5"/>
</dbReference>
<dbReference type="InterPro" id="IPR013783">
    <property type="entry name" value="Ig-like_fold"/>
</dbReference>
<evidence type="ECO:0000256" key="3">
    <source>
        <dbReference type="ARBA" id="ARBA00012756"/>
    </source>
</evidence>
<dbReference type="Pfam" id="PF00703">
    <property type="entry name" value="Glyco_hydro_2"/>
    <property type="match status" value="1"/>
</dbReference>
<dbReference type="SUPFAM" id="SSF51445">
    <property type="entry name" value="(Trans)glycosidases"/>
    <property type="match status" value="1"/>
</dbReference>
<dbReference type="GO" id="GO:0016787">
    <property type="term" value="F:hydrolase activity"/>
    <property type="evidence" value="ECO:0007669"/>
    <property type="project" value="UniProtKB-KW"/>
</dbReference>
<evidence type="ECO:0000256" key="6">
    <source>
        <dbReference type="ARBA" id="ARBA00032230"/>
    </source>
</evidence>
<reference evidence="8" key="1">
    <citation type="submission" date="2023-07" db="EMBL/GenBank/DDBJ databases">
        <title>Genome content predicts the carbon catabolic preferences of heterotrophic bacteria.</title>
        <authorList>
            <person name="Gralka M."/>
        </authorList>
    </citation>
    <scope>NUCLEOTIDE SEQUENCE</scope>
    <source>
        <strain evidence="8">4G09</strain>
    </source>
</reference>
<dbReference type="SMART" id="SM01038">
    <property type="entry name" value="Bgal_small_N"/>
    <property type="match status" value="1"/>
</dbReference>
<dbReference type="InterPro" id="IPR006101">
    <property type="entry name" value="Glyco_hydro_2"/>
</dbReference>
<dbReference type="Gene3D" id="3.20.20.80">
    <property type="entry name" value="Glycosidases"/>
    <property type="match status" value="1"/>
</dbReference>
<dbReference type="Gene3D" id="2.60.40.10">
    <property type="entry name" value="Immunoglobulins"/>
    <property type="match status" value="2"/>
</dbReference>
<dbReference type="EC" id="3.2.1.23" evidence="3"/>
<dbReference type="SUPFAM" id="SSF74650">
    <property type="entry name" value="Galactose mutarotase-like"/>
    <property type="match status" value="1"/>
</dbReference>
<dbReference type="InterPro" id="IPR006103">
    <property type="entry name" value="Glyco_hydro_2_cat"/>
</dbReference>
<keyword evidence="5" id="KW-0326">Glycosidase</keyword>
<dbReference type="InterPro" id="IPR011013">
    <property type="entry name" value="Gal_mutarotase_sf_dom"/>
</dbReference>
<dbReference type="Pfam" id="PF02836">
    <property type="entry name" value="Glyco_hydro_2_C"/>
    <property type="match status" value="1"/>
</dbReference>
<proteinExistence type="inferred from homology"/>
<dbReference type="InterPro" id="IPR017853">
    <property type="entry name" value="GH"/>
</dbReference>
<dbReference type="SUPFAM" id="SSF49785">
    <property type="entry name" value="Galactose-binding domain-like"/>
    <property type="match status" value="1"/>
</dbReference>
<evidence type="ECO:0000256" key="2">
    <source>
        <dbReference type="ARBA" id="ARBA00007401"/>
    </source>
</evidence>
<keyword evidence="9" id="KW-1185">Reference proteome</keyword>